<gene>
    <name evidence="3" type="ORF">VF724_00465</name>
</gene>
<dbReference type="PRINTS" id="PR00420">
    <property type="entry name" value="RNGMNOXGNASE"/>
</dbReference>
<dbReference type="Pfam" id="PF01494">
    <property type="entry name" value="FAD_binding_3"/>
    <property type="match status" value="1"/>
</dbReference>
<reference evidence="3" key="1">
    <citation type="submission" date="2023-12" db="EMBL/GenBank/DDBJ databases">
        <title>Fervidustalea candida gen. nov., sp. nov., a novel member of the family Paenibacillaceae isolated from a geothermal area.</title>
        <authorList>
            <person name="Li W.-J."/>
            <person name="Jiao J.-Y."/>
            <person name="Chen Y."/>
        </authorList>
    </citation>
    <scope>NUCLEOTIDE SEQUENCE</scope>
    <source>
        <strain evidence="3">SYSU GA230002</strain>
    </source>
</reference>
<proteinExistence type="predicted"/>
<dbReference type="RefSeq" id="WP_371752246.1">
    <property type="nucleotide sequence ID" value="NZ_JAYJLD010000001.1"/>
</dbReference>
<evidence type="ECO:0000313" key="4">
    <source>
        <dbReference type="Proteomes" id="UP001310386"/>
    </source>
</evidence>
<sequence length="500" mass="55522">MNQDTTGNDFDVAIVGYGPVGATLANLLGQEGLKVAVFEREKSVYHQPRASHLDGETMRVYQSASLSKEIDEITIGAKGYDYINAEGQLLLKLRRDEGRGPQGWDHHYRFYQPALELTLRKGVERFDQVRVFLQNEVLNIVEAENHAVLKVLDKEEGTVRKFSAAYVVGCDGARSLVRSIMGTPMEDLGLHQPWLVIDIKLKRPVDLPINGIQFCNPKRPITYVPQIGSYDRYRWEIRVLPGEAKEDMERPERIWDLLSPWVKPEDAELERASVYIFHALLAQGWRKGRMILAGDAAHMTPPFLGQGMCAGVRDVANLAWKLKLVIQNKVSDALLDSYEAERSPNVREYIQMAVELGEIIATLDPISAAERDQRMLEAPQSLTEPVPPLGRGLHGNAPAPAGTLFPQPELDNGMKLDDAIGLRFAVIGYSAVIESAPLEAKKLWETIGAAVLFAEQGAEITQWLDENGVKAVIIRPDRYVLGAAANAAELYEISGLLPLA</sequence>
<keyword evidence="4" id="KW-1185">Reference proteome</keyword>
<dbReference type="Gene3D" id="3.50.50.60">
    <property type="entry name" value="FAD/NAD(P)-binding domain"/>
    <property type="match status" value="1"/>
</dbReference>
<name>A0ABU5ZC97_9BACL</name>
<protein>
    <submittedName>
        <fullName evidence="3">Bifunctional 3-(3-hydroxy-phenyl)propionate/3-hydroxycinnamic acid hydroxylase</fullName>
    </submittedName>
</protein>
<dbReference type="Gene3D" id="3.30.9.10">
    <property type="entry name" value="D-Amino Acid Oxidase, subunit A, domain 2"/>
    <property type="match status" value="1"/>
</dbReference>
<dbReference type="InterPro" id="IPR002938">
    <property type="entry name" value="FAD-bd"/>
</dbReference>
<dbReference type="SUPFAM" id="SSF51905">
    <property type="entry name" value="FAD/NAD(P)-binding domain"/>
    <property type="match status" value="1"/>
</dbReference>
<dbReference type="NCBIfam" id="NF004829">
    <property type="entry name" value="PRK06183.1-3"/>
    <property type="match status" value="1"/>
</dbReference>
<comment type="caution">
    <text evidence="3">The sequence shown here is derived from an EMBL/GenBank/DDBJ whole genome shotgun (WGS) entry which is preliminary data.</text>
</comment>
<dbReference type="InterPro" id="IPR036188">
    <property type="entry name" value="FAD/NAD-bd_sf"/>
</dbReference>
<keyword evidence="1" id="KW-0560">Oxidoreductase</keyword>
<dbReference type="EMBL" id="JAYJLD010000001">
    <property type="protein sequence ID" value="MEB3100134.1"/>
    <property type="molecule type" value="Genomic_DNA"/>
</dbReference>
<feature type="domain" description="FAD-binding" evidence="2">
    <location>
        <begin position="10"/>
        <end position="351"/>
    </location>
</feature>
<dbReference type="Proteomes" id="UP001310386">
    <property type="component" value="Unassembled WGS sequence"/>
</dbReference>
<dbReference type="PANTHER" id="PTHR43476">
    <property type="entry name" value="3-(3-HYDROXY-PHENYL)PROPIONATE/3-HYDROXYCINNAMIC ACID HYDROXYLASE"/>
    <property type="match status" value="1"/>
</dbReference>
<evidence type="ECO:0000259" key="2">
    <source>
        <dbReference type="Pfam" id="PF01494"/>
    </source>
</evidence>
<dbReference type="InterPro" id="IPR050631">
    <property type="entry name" value="PheA/TfdB_FAD_monoxygenase"/>
</dbReference>
<organism evidence="3 4">
    <name type="scientific">Ferviditalea candida</name>
    <dbReference type="NCBI Taxonomy" id="3108399"/>
    <lineage>
        <taxon>Bacteria</taxon>
        <taxon>Bacillati</taxon>
        <taxon>Bacillota</taxon>
        <taxon>Bacilli</taxon>
        <taxon>Bacillales</taxon>
        <taxon>Paenibacillaceae</taxon>
        <taxon>Ferviditalea</taxon>
    </lineage>
</organism>
<evidence type="ECO:0000313" key="3">
    <source>
        <dbReference type="EMBL" id="MEB3100134.1"/>
    </source>
</evidence>
<dbReference type="PANTHER" id="PTHR43476:SF3">
    <property type="entry name" value="FAD-BINDING MONOOXYGENASE"/>
    <property type="match status" value="1"/>
</dbReference>
<evidence type="ECO:0000256" key="1">
    <source>
        <dbReference type="ARBA" id="ARBA00023002"/>
    </source>
</evidence>
<accession>A0ABU5ZC97</accession>